<gene>
    <name evidence="2" type="ORF">ACFQ04_07495</name>
</gene>
<dbReference type="Proteomes" id="UP001597068">
    <property type="component" value="Unassembled WGS sequence"/>
</dbReference>
<feature type="region of interest" description="Disordered" evidence="1">
    <location>
        <begin position="151"/>
        <end position="192"/>
    </location>
</feature>
<sequence>MVHDGCWSTVICTEAERATLGETSVGGWVISCRLSIGHRGDHASDAEVVPKFDRRLWLQWNDMDAHAQSLIERNPCAVPAATPCLLFEGHPGAHWFAPSNGHAHRPAPAAAPRSIGDIVEPRSAVDVVDVAPDAPAIPQDVPSMRNRAVRFTPDVDAHRPDGVPIGRHGDRSRDSASGTESAPSGSKVPADREVVAALDDVVAALTRLADLLRGPGGRRARED</sequence>
<organism evidence="2 3">
    <name type="scientific">Williamsia deligens</name>
    <dbReference type="NCBI Taxonomy" id="321325"/>
    <lineage>
        <taxon>Bacteria</taxon>
        <taxon>Bacillati</taxon>
        <taxon>Actinomycetota</taxon>
        <taxon>Actinomycetes</taxon>
        <taxon>Mycobacteriales</taxon>
        <taxon>Nocardiaceae</taxon>
        <taxon>Williamsia</taxon>
    </lineage>
</organism>
<dbReference type="EMBL" id="JBHTIL010000001">
    <property type="protein sequence ID" value="MFD0925580.1"/>
    <property type="molecule type" value="Genomic_DNA"/>
</dbReference>
<evidence type="ECO:0000256" key="1">
    <source>
        <dbReference type="SAM" id="MobiDB-lite"/>
    </source>
</evidence>
<evidence type="ECO:0000313" key="2">
    <source>
        <dbReference type="EMBL" id="MFD0925580.1"/>
    </source>
</evidence>
<evidence type="ECO:0000313" key="3">
    <source>
        <dbReference type="Proteomes" id="UP001597068"/>
    </source>
</evidence>
<dbReference type="RefSeq" id="WP_253646481.1">
    <property type="nucleotide sequence ID" value="NZ_BAAAMO010000002.1"/>
</dbReference>
<feature type="compositionally biased region" description="Polar residues" evidence="1">
    <location>
        <begin position="175"/>
        <end position="184"/>
    </location>
</feature>
<name>A0ABW3G9M6_9NOCA</name>
<feature type="compositionally biased region" description="Basic and acidic residues" evidence="1">
    <location>
        <begin position="153"/>
        <end position="174"/>
    </location>
</feature>
<reference evidence="3" key="1">
    <citation type="journal article" date="2019" name="Int. J. Syst. Evol. Microbiol.">
        <title>The Global Catalogue of Microorganisms (GCM) 10K type strain sequencing project: providing services to taxonomists for standard genome sequencing and annotation.</title>
        <authorList>
            <consortium name="The Broad Institute Genomics Platform"/>
            <consortium name="The Broad Institute Genome Sequencing Center for Infectious Disease"/>
            <person name="Wu L."/>
            <person name="Ma J."/>
        </authorList>
    </citation>
    <scope>NUCLEOTIDE SEQUENCE [LARGE SCALE GENOMIC DNA]</scope>
    <source>
        <strain evidence="3">CCUG 50873</strain>
    </source>
</reference>
<comment type="caution">
    <text evidence="2">The sequence shown here is derived from an EMBL/GenBank/DDBJ whole genome shotgun (WGS) entry which is preliminary data.</text>
</comment>
<accession>A0ABW3G9M6</accession>
<protein>
    <submittedName>
        <fullName evidence="2">Uncharacterized protein</fullName>
    </submittedName>
</protein>
<proteinExistence type="predicted"/>
<keyword evidence="3" id="KW-1185">Reference proteome</keyword>